<dbReference type="EMBL" id="AP008232">
    <property type="protein sequence ID" value="BAE75350.1"/>
    <property type="molecule type" value="Genomic_DNA"/>
</dbReference>
<reference evidence="1 2" key="1">
    <citation type="journal article" date="2006" name="Genome Res.">
        <title>Massive genome erosion and functional adaptations provide insights into the symbiotic lifestyle of Sodalis glossinidius in the tsetse host.</title>
        <authorList>
            <person name="Toh H."/>
            <person name="Weiss B.L."/>
            <person name="Perkin S.A.H."/>
            <person name="Yamashita A."/>
            <person name="Oshima K."/>
            <person name="Hattori M."/>
            <person name="Aksoy S."/>
        </authorList>
    </citation>
    <scope>NUCLEOTIDE SEQUENCE [LARGE SCALE GENOMIC DNA]</scope>
    <source>
        <strain evidence="2">morsitans</strain>
    </source>
</reference>
<keyword evidence="2" id="KW-1185">Reference proteome</keyword>
<dbReference type="HOGENOM" id="CLU_092002_1_0_6"/>
<dbReference type="Proteomes" id="UP000001932">
    <property type="component" value="Chromosome"/>
</dbReference>
<proteinExistence type="predicted"/>
<dbReference type="NCBIfam" id="TIGR02555">
    <property type="entry name" value="OrgA_MxiK"/>
    <property type="match status" value="1"/>
</dbReference>
<organism evidence="1 2">
    <name type="scientific">Sodalis glossinidius (strain morsitans)</name>
    <dbReference type="NCBI Taxonomy" id="343509"/>
    <lineage>
        <taxon>Bacteria</taxon>
        <taxon>Pseudomonadati</taxon>
        <taxon>Pseudomonadota</taxon>
        <taxon>Gammaproteobacteria</taxon>
        <taxon>Enterobacterales</taxon>
        <taxon>Bruguierivoracaceae</taxon>
        <taxon>Sodalis</taxon>
    </lineage>
</organism>
<sequence>MMSVVPLDSVMFDPLTWIHPSRFALPASLDGIAQRSIVNDMLISLYGLSLERPALPTHSLPRQFVEAWHLLPQIALLMACQRHRASLAKGGYGASLPDWLRQFAALSLVSSRSSPGETIPPPAQLLAWGKYELLAFAGSLPRGLRQRLDLLFPPEEGRDDLSRLSLPPPCRLLLKLAFQHAKRHPATPDTADLRRYIDQT</sequence>
<name>Q2NR75_SODGM</name>
<gene>
    <name evidence="1" type="ordered locus">SG2075</name>
</gene>
<evidence type="ECO:0000313" key="2">
    <source>
        <dbReference type="Proteomes" id="UP000001932"/>
    </source>
</evidence>
<protein>
    <submittedName>
        <fullName evidence="1">Type III secretion apparatus</fullName>
    </submittedName>
</protein>
<dbReference type="STRING" id="343509.SG2075"/>
<dbReference type="AlphaFoldDB" id="Q2NR75"/>
<dbReference type="eggNOG" id="ENOG50330MV">
    <property type="taxonomic scope" value="Bacteria"/>
</dbReference>
<dbReference type="InterPro" id="IPR013388">
    <property type="entry name" value="T3SS_OrgA/MxiK"/>
</dbReference>
<accession>Q2NR75</accession>
<evidence type="ECO:0000313" key="1">
    <source>
        <dbReference type="EMBL" id="BAE75350.1"/>
    </source>
</evidence>
<dbReference type="Pfam" id="PF09482">
    <property type="entry name" value="OrgA_MxiK"/>
    <property type="match status" value="1"/>
</dbReference>
<dbReference type="KEGG" id="sgl:SG2075"/>